<name>A0ACC2DTG8_DIPCM</name>
<dbReference type="Proteomes" id="UP001162992">
    <property type="component" value="Chromosome 5"/>
</dbReference>
<organism evidence="1 2">
    <name type="scientific">Diphasiastrum complanatum</name>
    <name type="common">Issler's clubmoss</name>
    <name type="synonym">Lycopodium complanatum</name>
    <dbReference type="NCBI Taxonomy" id="34168"/>
    <lineage>
        <taxon>Eukaryota</taxon>
        <taxon>Viridiplantae</taxon>
        <taxon>Streptophyta</taxon>
        <taxon>Embryophyta</taxon>
        <taxon>Tracheophyta</taxon>
        <taxon>Lycopodiopsida</taxon>
        <taxon>Lycopodiales</taxon>
        <taxon>Lycopodiaceae</taxon>
        <taxon>Lycopodioideae</taxon>
        <taxon>Diphasiastrum</taxon>
    </lineage>
</organism>
<reference evidence="2" key="1">
    <citation type="journal article" date="2024" name="Proc. Natl. Acad. Sci. U.S.A.">
        <title>Extraordinary preservation of gene collinearity over three hundred million years revealed in homosporous lycophytes.</title>
        <authorList>
            <person name="Li C."/>
            <person name="Wickell D."/>
            <person name="Kuo L.Y."/>
            <person name="Chen X."/>
            <person name="Nie B."/>
            <person name="Liao X."/>
            <person name="Peng D."/>
            <person name="Ji J."/>
            <person name="Jenkins J."/>
            <person name="Williams M."/>
            <person name="Shu S."/>
            <person name="Plott C."/>
            <person name="Barry K."/>
            <person name="Rajasekar S."/>
            <person name="Grimwood J."/>
            <person name="Han X."/>
            <person name="Sun S."/>
            <person name="Hou Z."/>
            <person name="He W."/>
            <person name="Dai G."/>
            <person name="Sun C."/>
            <person name="Schmutz J."/>
            <person name="Leebens-Mack J.H."/>
            <person name="Li F.W."/>
            <person name="Wang L."/>
        </authorList>
    </citation>
    <scope>NUCLEOTIDE SEQUENCE [LARGE SCALE GENOMIC DNA]</scope>
    <source>
        <strain evidence="2">cv. PW_Plant_1</strain>
    </source>
</reference>
<evidence type="ECO:0000313" key="2">
    <source>
        <dbReference type="Proteomes" id="UP001162992"/>
    </source>
</evidence>
<sequence length="741" mass="84828">MAQVSYSIFIPSSYSALSPPAQPFASSPTRRATTTLSLSTFRSTTSSIRAESASAPAEEGIAGLDADPTPSWYGHVAEEQQSVDPHVDRWWESQPSDKQQERFSSSAHTNQYNGRKTPSGQRRNWYLTNDFVNDLIMRVGQAEASREGIENALEGWREPLTPRNIVKVISRVDGWQKAFYFFEWLKSRDDYDINTYIYNVVMKALQKGKQWQLCEQLAEEMIREGFVPDNFTYSILINCAKRCNLPDKALEWFQRMNATECVPDQVTYNCILDVLGSCGRMEEAVKLYEQLRKSGWQPDSVTCGTMANVFAKMDDHWAIEKLYWDMKEIGVEPNVVYYNTYIQALSRSGRLTLAANTFKQMEEAGIQPTSVTLTILIEMYTRVGAIQKAFEVFERLQREGLVVDVIVYNSLISACAEHSLVTEAESLFDRIYEQGSRPNEGTYRCMMSVYASKGMVKEVRDIFEWLEADGYNPGSQAYTSLIRACKQALEFDKVPEYFNEMISRGCVPNEWLCGSLLACFSMCKPGDVHRSILDCVKRCNPKVHDIVEKFLDSQHVEADWLQEKLANVISEFQLDTRRPLLNSLIDICWQAGRMRESYQILRIGRSLKVYENLETFLDSEWRLNLRTLSFSSAECALESWLNSLYVALYKGQKMPTLLVVETGSGKRRTVEKARLNGFIYSLLKKMDAPFEEDESEIGIFKATCSALKPWLESRKGYPLQDFVGFRHEANTDFHDLSLNTF</sequence>
<proteinExistence type="predicted"/>
<protein>
    <submittedName>
        <fullName evidence="1">Uncharacterized protein</fullName>
    </submittedName>
</protein>
<gene>
    <name evidence="1" type="ORF">O6H91_05G129700</name>
</gene>
<evidence type="ECO:0000313" key="1">
    <source>
        <dbReference type="EMBL" id="KAJ7557514.1"/>
    </source>
</evidence>
<keyword evidence="2" id="KW-1185">Reference proteome</keyword>
<comment type="caution">
    <text evidence="1">The sequence shown here is derived from an EMBL/GenBank/DDBJ whole genome shotgun (WGS) entry which is preliminary data.</text>
</comment>
<accession>A0ACC2DTG8</accession>
<dbReference type="EMBL" id="CM055096">
    <property type="protein sequence ID" value="KAJ7557514.1"/>
    <property type="molecule type" value="Genomic_DNA"/>
</dbReference>